<dbReference type="Proteomes" id="UP001597168">
    <property type="component" value="Unassembled WGS sequence"/>
</dbReference>
<accession>A0ABW3QGJ6</accession>
<comment type="caution">
    <text evidence="4">The sequence shown here is derived from an EMBL/GenBank/DDBJ whole genome shotgun (WGS) entry which is preliminary data.</text>
</comment>
<feature type="coiled-coil region" evidence="1">
    <location>
        <begin position="119"/>
        <end position="155"/>
    </location>
</feature>
<evidence type="ECO:0000313" key="4">
    <source>
        <dbReference type="EMBL" id="MFD1145992.1"/>
    </source>
</evidence>
<reference evidence="5" key="1">
    <citation type="journal article" date="2019" name="Int. J. Syst. Evol. Microbiol.">
        <title>The Global Catalogue of Microorganisms (GCM) 10K type strain sequencing project: providing services to taxonomists for standard genome sequencing and annotation.</title>
        <authorList>
            <consortium name="The Broad Institute Genomics Platform"/>
            <consortium name="The Broad Institute Genome Sequencing Center for Infectious Disease"/>
            <person name="Wu L."/>
            <person name="Ma J."/>
        </authorList>
    </citation>
    <scope>NUCLEOTIDE SEQUENCE [LARGE SCALE GENOMIC DNA]</scope>
    <source>
        <strain evidence="5">CCUG 60214</strain>
    </source>
</reference>
<proteinExistence type="predicted"/>
<keyword evidence="1" id="KW-0175">Coiled coil</keyword>
<keyword evidence="3" id="KW-0472">Membrane</keyword>
<evidence type="ECO:0000313" key="5">
    <source>
        <dbReference type="Proteomes" id="UP001597168"/>
    </source>
</evidence>
<protein>
    <submittedName>
        <fullName evidence="4">Uncharacterized protein</fullName>
    </submittedName>
</protein>
<feature type="compositionally biased region" description="Low complexity" evidence="2">
    <location>
        <begin position="592"/>
        <end position="602"/>
    </location>
</feature>
<keyword evidence="5" id="KW-1185">Reference proteome</keyword>
<keyword evidence="3" id="KW-1133">Transmembrane helix</keyword>
<feature type="region of interest" description="Disordered" evidence="2">
    <location>
        <begin position="573"/>
        <end position="651"/>
    </location>
</feature>
<dbReference type="EMBL" id="JBHTLK010000005">
    <property type="protein sequence ID" value="MFD1145992.1"/>
    <property type="molecule type" value="Genomic_DNA"/>
</dbReference>
<keyword evidence="3" id="KW-0812">Transmembrane</keyword>
<gene>
    <name evidence="4" type="ORF">ACFQ3T_02505</name>
</gene>
<evidence type="ECO:0000256" key="3">
    <source>
        <dbReference type="SAM" id="Phobius"/>
    </source>
</evidence>
<dbReference type="RefSeq" id="WP_380719289.1">
    <property type="nucleotide sequence ID" value="NZ_JBHTLK010000005.1"/>
</dbReference>
<name>A0ABW3QGJ6_9PSEU</name>
<organism evidence="4 5">
    <name type="scientific">Saccharothrix hoggarensis</name>
    <dbReference type="NCBI Taxonomy" id="913853"/>
    <lineage>
        <taxon>Bacteria</taxon>
        <taxon>Bacillati</taxon>
        <taxon>Actinomycetota</taxon>
        <taxon>Actinomycetes</taxon>
        <taxon>Pseudonocardiales</taxon>
        <taxon>Pseudonocardiaceae</taxon>
        <taxon>Saccharothrix</taxon>
    </lineage>
</organism>
<dbReference type="Gene3D" id="3.40.50.300">
    <property type="entry name" value="P-loop containing nucleotide triphosphate hydrolases"/>
    <property type="match status" value="1"/>
</dbReference>
<dbReference type="InterPro" id="IPR027417">
    <property type="entry name" value="P-loop_NTPase"/>
</dbReference>
<sequence>MSYDDYDYEEETAAPWWAFPPLAAVGLYAVNIATTLLDVDALWVAGIGAAAATGITVAARFEVLEPAVRPHVTTYAAATSVYAAAWSTWATATSPFSQPSIISLLIGLGVAWPLYNVVRREHREALEEIALQHIEVQEEEERIAHEQALAQMEERYPHLVLEAAAAVNLKGLHIEREIINPAGYTLVLHLDNGTTPATVKARLPRLEQEVSRLYLNRDGEALPTGSVTLEQKKGSPAFEILLHVRERDVLGQNHPLEYDSSPLSCLHPYDIGLYEDGEPIMVNDAGGHEWIVGSIGSGKDGLLRVKFHRWTRMVDQVLWVLAEDKFWPMVAPWLLPWATGRTDKPIFDWVANSRDEIDRMLLAAYKVVDYRQGIYRTGDKLEISRQLPAIRMVANEIHKILTPTYKLVTHRGDTMTRSEIWYEIDRLGRSEGMWETKAGQRPVGYELGSKGTSIKAVTRNRYMLGPTTTSEATYALDSLKGVDLSKLEWPGNLYANLDKVVRPMAGRVRNFPYEDVPEVAIAHTPLRPDLDHGTAQFLGQDYEERWTDPARVAYIADYYRSADGGGREVVMAGTTRQKTAERPATPPPAARPTPAATASESALGPVPDFAKAARESLRRRGIPVPDEKPSGEVGTVSKPNDTTDPDDPFSAIVGNWEVTTSEREVPEPLKTIIEKFPTQQFVSSADLAAAVGVTPTELGLTLARPPFNIRRDKTAARRPEYGMQPTRGFDMNQLRAVAKEFLRGERTAD</sequence>
<evidence type="ECO:0000256" key="2">
    <source>
        <dbReference type="SAM" id="MobiDB-lite"/>
    </source>
</evidence>
<evidence type="ECO:0000256" key="1">
    <source>
        <dbReference type="SAM" id="Coils"/>
    </source>
</evidence>
<feature type="transmembrane region" description="Helical" evidence="3">
    <location>
        <begin position="41"/>
        <end position="60"/>
    </location>
</feature>